<dbReference type="EMBL" id="LNYY01000016">
    <property type="protein sequence ID" value="KTD70141.1"/>
    <property type="molecule type" value="Genomic_DNA"/>
</dbReference>
<protein>
    <submittedName>
        <fullName evidence="2">Methylase</fullName>
    </submittedName>
</protein>
<dbReference type="InterPro" id="IPR000878">
    <property type="entry name" value="4pyrrol_Mease"/>
</dbReference>
<dbReference type="GO" id="GO:0032259">
    <property type="term" value="P:methylation"/>
    <property type="evidence" value="ECO:0007669"/>
    <property type="project" value="UniProtKB-KW"/>
</dbReference>
<keyword evidence="3" id="KW-1185">Reference proteome</keyword>
<dbReference type="PATRIC" id="fig|947033.5.peg.798"/>
<dbReference type="InterPro" id="IPR014777">
    <property type="entry name" value="4pyrrole_Mease_sub1"/>
</dbReference>
<dbReference type="AlphaFoldDB" id="A0A0W0ZLY9"/>
<proteinExistence type="predicted"/>
<keyword evidence="2" id="KW-0808">Transferase</keyword>
<dbReference type="SUPFAM" id="SSF53790">
    <property type="entry name" value="Tetrapyrrole methylase"/>
    <property type="match status" value="1"/>
</dbReference>
<dbReference type="Proteomes" id="UP000054926">
    <property type="component" value="Unassembled WGS sequence"/>
</dbReference>
<organism evidence="2 3">
    <name type="scientific">Legionella steelei</name>
    <dbReference type="NCBI Taxonomy" id="947033"/>
    <lineage>
        <taxon>Bacteria</taxon>
        <taxon>Pseudomonadati</taxon>
        <taxon>Pseudomonadota</taxon>
        <taxon>Gammaproteobacteria</taxon>
        <taxon>Legionellales</taxon>
        <taxon>Legionellaceae</taxon>
        <taxon>Legionella</taxon>
    </lineage>
</organism>
<comment type="caution">
    <text evidence="2">The sequence shown here is derived from an EMBL/GenBank/DDBJ whole genome shotgun (WGS) entry which is preliminary data.</text>
</comment>
<dbReference type="GO" id="GO:0008168">
    <property type="term" value="F:methyltransferase activity"/>
    <property type="evidence" value="ECO:0007669"/>
    <property type="project" value="UniProtKB-KW"/>
</dbReference>
<evidence type="ECO:0000313" key="3">
    <source>
        <dbReference type="Proteomes" id="UP000054926"/>
    </source>
</evidence>
<keyword evidence="2" id="KW-0489">Methyltransferase</keyword>
<dbReference type="Pfam" id="PF00590">
    <property type="entry name" value="TP_methylase"/>
    <property type="match status" value="1"/>
</dbReference>
<feature type="domain" description="Tetrapyrrole methylase" evidence="1">
    <location>
        <begin position="1"/>
        <end position="130"/>
    </location>
</feature>
<dbReference type="STRING" id="947033.Lste_0745"/>
<dbReference type="InterPro" id="IPR035996">
    <property type="entry name" value="4pyrrol_Methylase_sf"/>
</dbReference>
<dbReference type="Gene3D" id="3.40.1010.10">
    <property type="entry name" value="Cobalt-precorrin-4 Transmethylase, Domain 1"/>
    <property type="match status" value="1"/>
</dbReference>
<evidence type="ECO:0000259" key="1">
    <source>
        <dbReference type="Pfam" id="PF00590"/>
    </source>
</evidence>
<dbReference type="CDD" id="cd19916">
    <property type="entry name" value="OphMA_like"/>
    <property type="match status" value="1"/>
</dbReference>
<name>A0A0W0ZLY9_9GAMM</name>
<gene>
    <name evidence="2" type="ORF">Lste_0745</name>
</gene>
<reference evidence="2 3" key="1">
    <citation type="submission" date="2015-11" db="EMBL/GenBank/DDBJ databases">
        <title>Genomic analysis of 38 Legionella species identifies large and diverse effector repertoires.</title>
        <authorList>
            <person name="Burstein D."/>
            <person name="Amaro F."/>
            <person name="Zusman T."/>
            <person name="Lifshitz Z."/>
            <person name="Cohen O."/>
            <person name="Gilbert J.A."/>
            <person name="Pupko T."/>
            <person name="Shuman H.A."/>
            <person name="Segal G."/>
        </authorList>
    </citation>
    <scope>NUCLEOTIDE SEQUENCE [LARGE SCALE GENOMIC DNA]</scope>
    <source>
        <strain evidence="2 3">IMVS3376</strain>
    </source>
</reference>
<sequence length="236" mass="26836">MTLEVQFVIQKSDCVVYLVNDPAMKQWIIDNSVKAICLDSIYFSFTDRSHAYNSISQEIVKIAKENINTCFVIYGHPFFLTTSSEQIIRNIERSSLDIQIEILPGISSLDCLLCDLRIDPGRGGIQAYESTEFINKDYKINSGSHLVLWQIGVIGISTIINDEKELVCLVERAQALNKLKEKLLIWYKIDHPVVLYTASMYPSIAFEKLDISISQLDVTVIHRLTTAYVPPKLETK</sequence>
<accession>A0A0W0ZLY9</accession>
<evidence type="ECO:0000313" key="2">
    <source>
        <dbReference type="EMBL" id="KTD70141.1"/>
    </source>
</evidence>